<reference evidence="1 2" key="1">
    <citation type="submission" date="2024-09" db="EMBL/GenBank/DDBJ databases">
        <authorList>
            <person name="Sun Q."/>
            <person name="Mori K."/>
        </authorList>
    </citation>
    <scope>NUCLEOTIDE SEQUENCE [LARGE SCALE GENOMIC DNA]</scope>
    <source>
        <strain evidence="1 2">TISTR 1856</strain>
    </source>
</reference>
<accession>A0ABV5LRW3</accession>
<evidence type="ECO:0000313" key="2">
    <source>
        <dbReference type="Proteomes" id="UP001589748"/>
    </source>
</evidence>
<keyword evidence="2" id="KW-1185">Reference proteome</keyword>
<protein>
    <recommendedName>
        <fullName evidence="3">Secreted protein</fullName>
    </recommendedName>
</protein>
<dbReference type="Proteomes" id="UP001589748">
    <property type="component" value="Unassembled WGS sequence"/>
</dbReference>
<proteinExistence type="predicted"/>
<dbReference type="EMBL" id="JBHMDM010000004">
    <property type="protein sequence ID" value="MFB9376836.1"/>
    <property type="molecule type" value="Genomic_DNA"/>
</dbReference>
<organism evidence="1 2">
    <name type="scientific">Kineococcus gynurae</name>
    <dbReference type="NCBI Taxonomy" id="452979"/>
    <lineage>
        <taxon>Bacteria</taxon>
        <taxon>Bacillati</taxon>
        <taxon>Actinomycetota</taxon>
        <taxon>Actinomycetes</taxon>
        <taxon>Kineosporiales</taxon>
        <taxon>Kineosporiaceae</taxon>
        <taxon>Kineococcus</taxon>
    </lineage>
</organism>
<sequence>MLIRPYGPVALLLVSSTVGTSCTGAIACTDEGSPSGIQVDGSAYDVAAPAERGPRSLEVCAADRCSELDTAYWPVEDGMFPAPLSIEETPDPVTVTFRVHHTDSGLLVQESTVTVPTLPVVYPSFGRGCEREGR</sequence>
<gene>
    <name evidence="1" type="ORF">ACFFVI_07635</name>
</gene>
<dbReference type="PROSITE" id="PS51257">
    <property type="entry name" value="PROKAR_LIPOPROTEIN"/>
    <property type="match status" value="1"/>
</dbReference>
<name>A0ABV5LRW3_9ACTN</name>
<comment type="caution">
    <text evidence="1">The sequence shown here is derived from an EMBL/GenBank/DDBJ whole genome shotgun (WGS) entry which is preliminary data.</text>
</comment>
<evidence type="ECO:0008006" key="3">
    <source>
        <dbReference type="Google" id="ProtNLM"/>
    </source>
</evidence>
<dbReference type="RefSeq" id="WP_380135678.1">
    <property type="nucleotide sequence ID" value="NZ_JBHLUI010000003.1"/>
</dbReference>
<evidence type="ECO:0000313" key="1">
    <source>
        <dbReference type="EMBL" id="MFB9376836.1"/>
    </source>
</evidence>